<dbReference type="EMBL" id="JGDB01000021">
    <property type="protein sequence ID" value="EXY92298.1"/>
    <property type="molecule type" value="Genomic_DNA"/>
</dbReference>
<dbReference type="PATRIC" id="fig|1339316.3.peg.1038"/>
<evidence type="ECO:0000313" key="2">
    <source>
        <dbReference type="Proteomes" id="UP000020773"/>
    </source>
</evidence>
<accession>A0A015W257</accession>
<gene>
    <name evidence="1" type="ORF">M125_1070</name>
</gene>
<evidence type="ECO:0000313" key="1">
    <source>
        <dbReference type="EMBL" id="EXY92298.1"/>
    </source>
</evidence>
<reference evidence="1 2" key="1">
    <citation type="submission" date="2014-02" db="EMBL/GenBank/DDBJ databases">
        <authorList>
            <person name="Sears C."/>
            <person name="Carroll K."/>
            <person name="Sack B.R."/>
            <person name="Qadri F."/>
            <person name="Myers L.L."/>
            <person name="Chung G.-T."/>
            <person name="Escheverria P."/>
            <person name="Fraser C.M."/>
            <person name="Sadzewicz L."/>
            <person name="Shefchek K.A."/>
            <person name="Tallon L."/>
            <person name="Das S.P."/>
            <person name="Daugherty S."/>
            <person name="Mongodin E.F."/>
        </authorList>
    </citation>
    <scope>NUCLEOTIDE SEQUENCE [LARGE SCALE GENOMIC DNA]</scope>
    <source>
        <strain evidence="2">3998T(B)3</strain>
    </source>
</reference>
<dbReference type="Proteomes" id="UP000020773">
    <property type="component" value="Unassembled WGS sequence"/>
</dbReference>
<protein>
    <submittedName>
        <fullName evidence="1">Uncharacterized protein</fullName>
    </submittedName>
</protein>
<organism evidence="1 2">
    <name type="scientific">Bacteroides fragilis str. 3998T(B)3</name>
    <dbReference type="NCBI Taxonomy" id="1339316"/>
    <lineage>
        <taxon>Bacteria</taxon>
        <taxon>Pseudomonadati</taxon>
        <taxon>Bacteroidota</taxon>
        <taxon>Bacteroidia</taxon>
        <taxon>Bacteroidales</taxon>
        <taxon>Bacteroidaceae</taxon>
        <taxon>Bacteroides</taxon>
    </lineage>
</organism>
<proteinExistence type="predicted"/>
<dbReference type="AlphaFoldDB" id="A0A015W257"/>
<comment type="caution">
    <text evidence="1">The sequence shown here is derived from an EMBL/GenBank/DDBJ whole genome shotgun (WGS) entry which is preliminary data.</text>
</comment>
<name>A0A015W257_BACFG</name>
<sequence length="40" mass="4804">MEKKELPEEIQIKKFKKRIQRLNIYLSVHTIFNPPPSLPV</sequence>